<dbReference type="InterPro" id="IPR001959">
    <property type="entry name" value="Transposase"/>
</dbReference>
<dbReference type="EMBL" id="BMLG01000005">
    <property type="protein sequence ID" value="GGM29122.1"/>
    <property type="molecule type" value="Genomic_DNA"/>
</dbReference>
<dbReference type="Pfam" id="PF07282">
    <property type="entry name" value="Cas12f1-like_TNB"/>
    <property type="match status" value="1"/>
</dbReference>
<organism evidence="7 8">
    <name type="scientific">Paraliobacillus quinghaiensis</name>
    <dbReference type="NCBI Taxonomy" id="470815"/>
    <lineage>
        <taxon>Bacteria</taxon>
        <taxon>Bacillati</taxon>
        <taxon>Bacillota</taxon>
        <taxon>Bacilli</taxon>
        <taxon>Bacillales</taxon>
        <taxon>Bacillaceae</taxon>
        <taxon>Paraliobacillus</taxon>
    </lineage>
</organism>
<dbReference type="NCBIfam" id="NF040570">
    <property type="entry name" value="guided_TnpB"/>
    <property type="match status" value="1"/>
</dbReference>
<dbReference type="InterPro" id="IPR010095">
    <property type="entry name" value="Cas12f1-like_TNB"/>
</dbReference>
<dbReference type="Proteomes" id="UP000618460">
    <property type="component" value="Unassembled WGS sequence"/>
</dbReference>
<accession>A0A917TNP9</accession>
<comment type="similarity">
    <text evidence="1">In the C-terminal section; belongs to the transposase 35 family.</text>
</comment>
<sequence>MYGVQKQQLRNLTKKEYLATKTMCHLAKNMANVGLYNVRQYFFKEKKYLNYYENNKISKSNENYKLLNAGVAQQILMKVDENFKSFFALRKIGAKAHIPNYLPKDSHFELTFPQIKIQKDGSFFLPMSPAFKREYGKVNIKLPSNLVDKKIKEVRLSPRYDGRFFSIEYVYQVEEVKPKLLKKNMMSIDLGIDNFASVLTTTGASYLLDGKIIKSVNQWYNKRNSQLQAIKDKHGLKVLSRKQMSLIDYRNHYINDYMNKVVHFLVNNCLKNKIGRVIVGYNKGWKKESNIGKVNNQKFTSIPHGKFVKKLKAMCERFGIAFYEQEESYTSKASFLDKDVVPIYGKGEKTKQKFSGKRVRRGLYRSADGTFVNADINGAANILKKSGFRYNFKKMCEIVKQNPTKIRISETRTPKANTDLRASA</sequence>
<gene>
    <name evidence="7" type="ORF">GCM10011351_13930</name>
</gene>
<dbReference type="RefSeq" id="WP_205417561.1">
    <property type="nucleotide sequence ID" value="NZ_BMLG01000005.1"/>
</dbReference>
<proteinExistence type="inferred from homology"/>
<dbReference type="GO" id="GO:0006310">
    <property type="term" value="P:DNA recombination"/>
    <property type="evidence" value="ECO:0007669"/>
    <property type="project" value="UniProtKB-KW"/>
</dbReference>
<evidence type="ECO:0000256" key="2">
    <source>
        <dbReference type="ARBA" id="ARBA00022578"/>
    </source>
</evidence>
<evidence type="ECO:0000259" key="6">
    <source>
        <dbReference type="Pfam" id="PF07282"/>
    </source>
</evidence>
<reference evidence="7" key="1">
    <citation type="journal article" date="2014" name="Int. J. Syst. Evol. Microbiol.">
        <title>Complete genome sequence of Corynebacterium casei LMG S-19264T (=DSM 44701T), isolated from a smear-ripened cheese.</title>
        <authorList>
            <consortium name="US DOE Joint Genome Institute (JGI-PGF)"/>
            <person name="Walter F."/>
            <person name="Albersmeier A."/>
            <person name="Kalinowski J."/>
            <person name="Ruckert C."/>
        </authorList>
    </citation>
    <scope>NUCLEOTIDE SEQUENCE</scope>
    <source>
        <strain evidence="7">CGMCC 1.6333</strain>
    </source>
</reference>
<evidence type="ECO:0000259" key="5">
    <source>
        <dbReference type="Pfam" id="PF01385"/>
    </source>
</evidence>
<feature type="domain" description="Cas12f1-like TNB" evidence="6">
    <location>
        <begin position="304"/>
        <end position="382"/>
    </location>
</feature>
<name>A0A917TNP9_9BACI</name>
<keyword evidence="3" id="KW-0238">DNA-binding</keyword>
<dbReference type="GO" id="GO:0032196">
    <property type="term" value="P:transposition"/>
    <property type="evidence" value="ECO:0007669"/>
    <property type="project" value="UniProtKB-KW"/>
</dbReference>
<dbReference type="AlphaFoldDB" id="A0A917TNP9"/>
<dbReference type="GO" id="GO:0003677">
    <property type="term" value="F:DNA binding"/>
    <property type="evidence" value="ECO:0007669"/>
    <property type="project" value="UniProtKB-KW"/>
</dbReference>
<evidence type="ECO:0000313" key="7">
    <source>
        <dbReference type="EMBL" id="GGM29122.1"/>
    </source>
</evidence>
<evidence type="ECO:0000256" key="1">
    <source>
        <dbReference type="ARBA" id="ARBA00008761"/>
    </source>
</evidence>
<protein>
    <submittedName>
        <fullName evidence="7">Transposase</fullName>
    </submittedName>
</protein>
<evidence type="ECO:0000256" key="4">
    <source>
        <dbReference type="ARBA" id="ARBA00023172"/>
    </source>
</evidence>
<keyword evidence="2" id="KW-0815">Transposition</keyword>
<comment type="caution">
    <text evidence="7">The sequence shown here is derived from an EMBL/GenBank/DDBJ whole genome shotgun (WGS) entry which is preliminary data.</text>
</comment>
<feature type="domain" description="Probable transposase IS891/IS1136/IS1341" evidence="5">
    <location>
        <begin position="169"/>
        <end position="285"/>
    </location>
</feature>
<dbReference type="NCBIfam" id="TIGR01766">
    <property type="entry name" value="IS200/IS605 family accessory protein TnpB-like domain"/>
    <property type="match status" value="1"/>
</dbReference>
<keyword evidence="8" id="KW-1185">Reference proteome</keyword>
<evidence type="ECO:0000256" key="3">
    <source>
        <dbReference type="ARBA" id="ARBA00023125"/>
    </source>
</evidence>
<keyword evidence="4" id="KW-0233">DNA recombination</keyword>
<reference evidence="7" key="2">
    <citation type="submission" date="2020-09" db="EMBL/GenBank/DDBJ databases">
        <authorList>
            <person name="Sun Q."/>
            <person name="Zhou Y."/>
        </authorList>
    </citation>
    <scope>NUCLEOTIDE SEQUENCE</scope>
    <source>
        <strain evidence="7">CGMCC 1.6333</strain>
    </source>
</reference>
<dbReference type="Pfam" id="PF01385">
    <property type="entry name" value="OrfB_IS605"/>
    <property type="match status" value="1"/>
</dbReference>
<evidence type="ECO:0000313" key="8">
    <source>
        <dbReference type="Proteomes" id="UP000618460"/>
    </source>
</evidence>